<gene>
    <name evidence="4" type="ORF">CVT24_010480</name>
</gene>
<feature type="domain" description="Gal80p-like C-terminal" evidence="3">
    <location>
        <begin position="145"/>
        <end position="302"/>
    </location>
</feature>
<keyword evidence="1" id="KW-0560">Oxidoreductase</keyword>
<reference evidence="4 5" key="1">
    <citation type="journal article" date="2018" name="Evol. Lett.">
        <title>Horizontal gene cluster transfer increased hallucinogenic mushroom diversity.</title>
        <authorList>
            <person name="Reynolds H.T."/>
            <person name="Vijayakumar V."/>
            <person name="Gluck-Thaler E."/>
            <person name="Korotkin H.B."/>
            <person name="Matheny P.B."/>
            <person name="Slot J.C."/>
        </authorList>
    </citation>
    <scope>NUCLEOTIDE SEQUENCE [LARGE SCALE GENOMIC DNA]</scope>
    <source>
        <strain evidence="4 5">2629</strain>
    </source>
</reference>
<dbReference type="InterPro" id="IPR000683">
    <property type="entry name" value="Gfo/Idh/MocA-like_OxRdtase_N"/>
</dbReference>
<dbReference type="PANTHER" id="PTHR43818:SF11">
    <property type="entry name" value="BCDNA.GH03377"/>
    <property type="match status" value="1"/>
</dbReference>
<dbReference type="GO" id="GO:0000166">
    <property type="term" value="F:nucleotide binding"/>
    <property type="evidence" value="ECO:0007669"/>
    <property type="project" value="InterPro"/>
</dbReference>
<dbReference type="Gene3D" id="3.30.360.10">
    <property type="entry name" value="Dihydrodipicolinate Reductase, domain 2"/>
    <property type="match status" value="1"/>
</dbReference>
<dbReference type="AlphaFoldDB" id="A0A409YVV6"/>
<dbReference type="InterPro" id="IPR055080">
    <property type="entry name" value="Gal80p-like_C"/>
</dbReference>
<protein>
    <submittedName>
        <fullName evidence="4">Uncharacterized protein</fullName>
    </submittedName>
</protein>
<accession>A0A409YVV6</accession>
<dbReference type="Pfam" id="PF22685">
    <property type="entry name" value="Gal80p_C-like"/>
    <property type="match status" value="1"/>
</dbReference>
<evidence type="ECO:0000259" key="2">
    <source>
        <dbReference type="Pfam" id="PF01408"/>
    </source>
</evidence>
<dbReference type="EMBL" id="NHTK01000516">
    <property type="protein sequence ID" value="PPR07130.1"/>
    <property type="molecule type" value="Genomic_DNA"/>
</dbReference>
<dbReference type="InterPro" id="IPR050463">
    <property type="entry name" value="Gfo/Idh/MocA_oxidrdct_glycsds"/>
</dbReference>
<evidence type="ECO:0000256" key="1">
    <source>
        <dbReference type="ARBA" id="ARBA00023002"/>
    </source>
</evidence>
<sequence length="387" mass="41338">MSPINVGFIGLSTTGWAATCLAPALIHPKLQGKFNLVALSTSNAASSESTTEKYSTLTGTQITTYHGTSGTTSIANDPRVDLVAVSVKAPMHRELVMPAIDAGKNVFVEWPVGVSLDETKEIAEAARRTGAKVMVNLNARNNGVVKKLKELIDSGAIGKVRSSTFVGTMYRESGLWVPWTFPVYKFALDKQQGATFLNVAVGHYLDAQSTVLGNYTSVTATSSKQFPFANVLASNDAFTTHQFDATSETVPNTSPDHYTFSGPLTNGAHSTVVWLSGASYGPGKKLLQWDIYGETGVISLQSSHPFMQIANPDLFLNGEKVTVEGVAATVTETVTPFGDVVDIQVNSWQAYADGAGYATIDDAIRVKKTLEAIEKSAEEGRTVVLSE</sequence>
<evidence type="ECO:0000313" key="4">
    <source>
        <dbReference type="EMBL" id="PPR07130.1"/>
    </source>
</evidence>
<dbReference type="PANTHER" id="PTHR43818">
    <property type="entry name" value="BCDNA.GH03377"/>
    <property type="match status" value="1"/>
</dbReference>
<dbReference type="InterPro" id="IPR036291">
    <property type="entry name" value="NAD(P)-bd_dom_sf"/>
</dbReference>
<dbReference type="SUPFAM" id="SSF55347">
    <property type="entry name" value="Glyceraldehyde-3-phosphate dehydrogenase-like, C-terminal domain"/>
    <property type="match status" value="1"/>
</dbReference>
<evidence type="ECO:0000259" key="3">
    <source>
        <dbReference type="Pfam" id="PF22685"/>
    </source>
</evidence>
<dbReference type="STRING" id="181874.A0A409YVV6"/>
<keyword evidence="5" id="KW-1185">Reference proteome</keyword>
<comment type="caution">
    <text evidence="4">The sequence shown here is derived from an EMBL/GenBank/DDBJ whole genome shotgun (WGS) entry which is preliminary data.</text>
</comment>
<dbReference type="FunCoup" id="A0A409YVV6">
    <property type="interactions" value="26"/>
</dbReference>
<dbReference type="Proteomes" id="UP000284842">
    <property type="component" value="Unassembled WGS sequence"/>
</dbReference>
<name>A0A409YVV6_9AGAR</name>
<dbReference type="Pfam" id="PF01408">
    <property type="entry name" value="GFO_IDH_MocA"/>
    <property type="match status" value="1"/>
</dbReference>
<evidence type="ECO:0000313" key="5">
    <source>
        <dbReference type="Proteomes" id="UP000284842"/>
    </source>
</evidence>
<dbReference type="SUPFAM" id="SSF51735">
    <property type="entry name" value="NAD(P)-binding Rossmann-fold domains"/>
    <property type="match status" value="1"/>
</dbReference>
<organism evidence="4 5">
    <name type="scientific">Panaeolus cyanescens</name>
    <dbReference type="NCBI Taxonomy" id="181874"/>
    <lineage>
        <taxon>Eukaryota</taxon>
        <taxon>Fungi</taxon>
        <taxon>Dikarya</taxon>
        <taxon>Basidiomycota</taxon>
        <taxon>Agaricomycotina</taxon>
        <taxon>Agaricomycetes</taxon>
        <taxon>Agaricomycetidae</taxon>
        <taxon>Agaricales</taxon>
        <taxon>Agaricineae</taxon>
        <taxon>Galeropsidaceae</taxon>
        <taxon>Panaeolus</taxon>
    </lineage>
</organism>
<feature type="domain" description="Gfo/Idh/MocA-like oxidoreductase N-terminal" evidence="2">
    <location>
        <begin position="4"/>
        <end position="136"/>
    </location>
</feature>
<dbReference type="OrthoDB" id="64915at2759"/>
<proteinExistence type="predicted"/>
<dbReference type="GO" id="GO:0016491">
    <property type="term" value="F:oxidoreductase activity"/>
    <property type="evidence" value="ECO:0007669"/>
    <property type="project" value="UniProtKB-KW"/>
</dbReference>
<dbReference type="Gene3D" id="3.40.50.720">
    <property type="entry name" value="NAD(P)-binding Rossmann-like Domain"/>
    <property type="match status" value="1"/>
</dbReference>
<dbReference type="InParanoid" id="A0A409YVV6"/>